<proteinExistence type="predicted"/>
<keyword evidence="2" id="KW-1185">Reference proteome</keyword>
<dbReference type="Proteomes" id="UP001479436">
    <property type="component" value="Unassembled WGS sequence"/>
</dbReference>
<gene>
    <name evidence="1" type="ORF">K7432_010503</name>
</gene>
<protein>
    <submittedName>
        <fullName evidence="1">Uncharacterized protein</fullName>
    </submittedName>
</protein>
<accession>A0ABR2VWA1</accession>
<dbReference type="EMBL" id="JASJQH010007603">
    <property type="protein sequence ID" value="KAK9703881.1"/>
    <property type="molecule type" value="Genomic_DNA"/>
</dbReference>
<name>A0ABR2VWA1_9FUNG</name>
<evidence type="ECO:0000313" key="1">
    <source>
        <dbReference type="EMBL" id="KAK9703881.1"/>
    </source>
</evidence>
<evidence type="ECO:0000313" key="2">
    <source>
        <dbReference type="Proteomes" id="UP001479436"/>
    </source>
</evidence>
<sequence length="65" mass="7101">MSHSSLKNRIVIVTEGTKKLRGFVDRTSAAEGAKMVVHYHSPSAQEDVDSTIVAIGNNRGDEFEL</sequence>
<organism evidence="1 2">
    <name type="scientific">Basidiobolus ranarum</name>
    <dbReference type="NCBI Taxonomy" id="34480"/>
    <lineage>
        <taxon>Eukaryota</taxon>
        <taxon>Fungi</taxon>
        <taxon>Fungi incertae sedis</taxon>
        <taxon>Zoopagomycota</taxon>
        <taxon>Entomophthoromycotina</taxon>
        <taxon>Basidiobolomycetes</taxon>
        <taxon>Basidiobolales</taxon>
        <taxon>Basidiobolaceae</taxon>
        <taxon>Basidiobolus</taxon>
    </lineage>
</organism>
<comment type="caution">
    <text evidence="1">The sequence shown here is derived from an EMBL/GenBank/DDBJ whole genome shotgun (WGS) entry which is preliminary data.</text>
</comment>
<reference evidence="1 2" key="1">
    <citation type="submission" date="2023-04" db="EMBL/GenBank/DDBJ databases">
        <title>Genome of Basidiobolus ranarum AG-B5.</title>
        <authorList>
            <person name="Stajich J.E."/>
            <person name="Carter-House D."/>
            <person name="Gryganskyi A."/>
        </authorList>
    </citation>
    <scope>NUCLEOTIDE SEQUENCE [LARGE SCALE GENOMIC DNA]</scope>
    <source>
        <strain evidence="1 2">AG-B5</strain>
    </source>
</reference>